<keyword evidence="3" id="KW-1185">Reference proteome</keyword>
<dbReference type="Proteomes" id="UP000276133">
    <property type="component" value="Unassembled WGS sequence"/>
</dbReference>
<evidence type="ECO:0000313" key="2">
    <source>
        <dbReference type="EMBL" id="RNA24526.1"/>
    </source>
</evidence>
<accession>A0A3M7RLV5</accession>
<proteinExistence type="predicted"/>
<dbReference type="AlphaFoldDB" id="A0A3M7RLV5"/>
<name>A0A3M7RLV5_BRAPC</name>
<keyword evidence="1" id="KW-1133">Transmembrane helix</keyword>
<dbReference type="EMBL" id="REGN01003100">
    <property type="protein sequence ID" value="RNA24526.1"/>
    <property type="molecule type" value="Genomic_DNA"/>
</dbReference>
<evidence type="ECO:0000313" key="3">
    <source>
        <dbReference type="Proteomes" id="UP000276133"/>
    </source>
</evidence>
<comment type="caution">
    <text evidence="2">The sequence shown here is derived from an EMBL/GenBank/DDBJ whole genome shotgun (WGS) entry which is preliminary data.</text>
</comment>
<organism evidence="2 3">
    <name type="scientific">Brachionus plicatilis</name>
    <name type="common">Marine rotifer</name>
    <name type="synonym">Brachionus muelleri</name>
    <dbReference type="NCBI Taxonomy" id="10195"/>
    <lineage>
        <taxon>Eukaryota</taxon>
        <taxon>Metazoa</taxon>
        <taxon>Spiralia</taxon>
        <taxon>Gnathifera</taxon>
        <taxon>Rotifera</taxon>
        <taxon>Eurotatoria</taxon>
        <taxon>Monogononta</taxon>
        <taxon>Pseudotrocha</taxon>
        <taxon>Ploima</taxon>
        <taxon>Brachionidae</taxon>
        <taxon>Brachionus</taxon>
    </lineage>
</organism>
<sequence length="75" mass="8586">MFNLTREKTFKNNVYKCLNKARKIGYLMLFLKSLFINKIGVLINLSDFEGLPLFLGCSLFNAKRVEVVLTATPNI</sequence>
<protein>
    <submittedName>
        <fullName evidence="2">Uncharacterized protein</fullName>
    </submittedName>
</protein>
<keyword evidence="1" id="KW-0812">Transmembrane</keyword>
<evidence type="ECO:0000256" key="1">
    <source>
        <dbReference type="SAM" id="Phobius"/>
    </source>
</evidence>
<keyword evidence="1" id="KW-0472">Membrane</keyword>
<gene>
    <name evidence="2" type="ORF">BpHYR1_012784</name>
</gene>
<feature type="transmembrane region" description="Helical" evidence="1">
    <location>
        <begin position="24"/>
        <end position="45"/>
    </location>
</feature>
<reference evidence="2 3" key="1">
    <citation type="journal article" date="2018" name="Sci. Rep.">
        <title>Genomic signatures of local adaptation to the degree of environmental predictability in rotifers.</title>
        <authorList>
            <person name="Franch-Gras L."/>
            <person name="Hahn C."/>
            <person name="Garcia-Roger E.M."/>
            <person name="Carmona M.J."/>
            <person name="Serra M."/>
            <person name="Gomez A."/>
        </authorList>
    </citation>
    <scope>NUCLEOTIDE SEQUENCE [LARGE SCALE GENOMIC DNA]</scope>
    <source>
        <strain evidence="2">HYR1</strain>
    </source>
</reference>